<dbReference type="SUPFAM" id="SSF51658">
    <property type="entry name" value="Xylose isomerase-like"/>
    <property type="match status" value="1"/>
</dbReference>
<evidence type="ECO:0000313" key="2">
    <source>
        <dbReference type="EMBL" id="NHN34508.1"/>
    </source>
</evidence>
<dbReference type="Gene3D" id="3.20.20.150">
    <property type="entry name" value="Divalent-metal-dependent TIM barrel enzymes"/>
    <property type="match status" value="1"/>
</dbReference>
<keyword evidence="2" id="KW-0413">Isomerase</keyword>
<organism evidence="2 3">
    <name type="scientific">Paenibacillus agricola</name>
    <dbReference type="NCBI Taxonomy" id="2716264"/>
    <lineage>
        <taxon>Bacteria</taxon>
        <taxon>Bacillati</taxon>
        <taxon>Bacillota</taxon>
        <taxon>Bacilli</taxon>
        <taxon>Bacillales</taxon>
        <taxon>Paenibacillaceae</taxon>
        <taxon>Paenibacillus</taxon>
    </lineage>
</organism>
<dbReference type="Pfam" id="PF01261">
    <property type="entry name" value="AP_endonuc_2"/>
    <property type="match status" value="1"/>
</dbReference>
<protein>
    <submittedName>
        <fullName evidence="2">Sugar phosphate isomerase/epimerase</fullName>
    </submittedName>
</protein>
<dbReference type="InterPro" id="IPR050312">
    <property type="entry name" value="IolE/XylAMocC-like"/>
</dbReference>
<dbReference type="PANTHER" id="PTHR12110">
    <property type="entry name" value="HYDROXYPYRUVATE ISOMERASE"/>
    <property type="match status" value="1"/>
</dbReference>
<comment type="caution">
    <text evidence="2">The sequence shown here is derived from an EMBL/GenBank/DDBJ whole genome shotgun (WGS) entry which is preliminary data.</text>
</comment>
<gene>
    <name evidence="2" type="ORF">G9U52_32460</name>
</gene>
<dbReference type="EMBL" id="JAAOIW010000019">
    <property type="protein sequence ID" value="NHN34508.1"/>
    <property type="molecule type" value="Genomic_DNA"/>
</dbReference>
<dbReference type="GO" id="GO:0016853">
    <property type="term" value="F:isomerase activity"/>
    <property type="evidence" value="ECO:0007669"/>
    <property type="project" value="UniProtKB-KW"/>
</dbReference>
<accession>A0ABX0JF30</accession>
<name>A0ABX0JF30_9BACL</name>
<dbReference type="InterPro" id="IPR013022">
    <property type="entry name" value="Xyl_isomerase-like_TIM-brl"/>
</dbReference>
<keyword evidence="3" id="KW-1185">Reference proteome</keyword>
<sequence>MNVSTSLNIFYAPDVCVPDSVRRCAVAGFVSLDMNYWDHQKQMLQSSPQEEEAWAREIRASADNHGVRITQMHGPVHGSTFSNLAHGMTLESFEKLLERSLRSAAILGVPWVVLHPTNVTRVEGESFQEALEYNVNFYRKIIPVLEQTGVGIALENMIGQRGTRITHFALPEELVELIDTLNHPLVGACWDTGHGHITSLDQAASISTLGSRLKTTHIQDNDGTNDQHLLPYQGTIPWNEVVQTLKRIGYTGDFTYETHNSIRTLPDGIRDAGLKYALDLGNYVISL</sequence>
<dbReference type="RefSeq" id="WP_166155501.1">
    <property type="nucleotide sequence ID" value="NZ_JAAOIW010000019.1"/>
</dbReference>
<feature type="domain" description="Xylose isomerase-like TIM barrel" evidence="1">
    <location>
        <begin position="22"/>
        <end position="269"/>
    </location>
</feature>
<dbReference type="InterPro" id="IPR036237">
    <property type="entry name" value="Xyl_isomerase-like_sf"/>
</dbReference>
<evidence type="ECO:0000259" key="1">
    <source>
        <dbReference type="Pfam" id="PF01261"/>
    </source>
</evidence>
<dbReference type="PANTHER" id="PTHR12110:SF21">
    <property type="entry name" value="XYLOSE ISOMERASE-LIKE TIM BARREL DOMAIN-CONTAINING PROTEIN"/>
    <property type="match status" value="1"/>
</dbReference>
<dbReference type="Proteomes" id="UP001165962">
    <property type="component" value="Unassembled WGS sequence"/>
</dbReference>
<evidence type="ECO:0000313" key="3">
    <source>
        <dbReference type="Proteomes" id="UP001165962"/>
    </source>
</evidence>
<reference evidence="2" key="1">
    <citation type="submission" date="2020-03" db="EMBL/GenBank/DDBJ databases">
        <title>Draft sequencing of Paenibacilllus sp. S3N08.</title>
        <authorList>
            <person name="Kim D.-U."/>
        </authorList>
    </citation>
    <scope>NUCLEOTIDE SEQUENCE</scope>
    <source>
        <strain evidence="2">S3N08</strain>
    </source>
</reference>
<proteinExistence type="predicted"/>